<evidence type="ECO:0000313" key="1">
    <source>
        <dbReference type="EMBL" id="EFK97911.1"/>
    </source>
</evidence>
<gene>
    <name evidence="1" type="ORF">LDC_0053</name>
</gene>
<proteinExistence type="predicted"/>
<dbReference type="AlphaFoldDB" id="D9PEX5"/>
<accession>D9PEX5</accession>
<protein>
    <submittedName>
        <fullName evidence="1">Uncharacterized protein</fullName>
    </submittedName>
</protein>
<name>D9PEX5_9ZZZZ</name>
<dbReference type="EMBL" id="ADZX01000003">
    <property type="protein sequence ID" value="EFK97911.1"/>
    <property type="molecule type" value="Genomic_DNA"/>
</dbReference>
<reference evidence="1" key="1">
    <citation type="submission" date="2010-07" db="EMBL/GenBank/DDBJ databases">
        <authorList>
            <consortium name="CONSOLIDER consortium CSD2007-00005"/>
            <person name="Guazzaroni M.-E."/>
            <person name="Richter M."/>
            <person name="Garcia-Salamanca A."/>
            <person name="Yarza P."/>
            <person name="Ferrer M."/>
        </authorList>
    </citation>
    <scope>NUCLEOTIDE SEQUENCE</scope>
</reference>
<sequence length="129" mass="14900">MSNHLPPRQVADNERHLWNNLGLEEKVFRSKKELEKALDTLGIETMVVGSDEPGFRKYRSSIWYKGKPAKRPSGYVAYHCPRCRLYIAAPPKIEEINTARNPGGGKDQYWLDCIHCGKRMEMNTHRISD</sequence>
<comment type="caution">
    <text evidence="1">The sequence shown here is derived from an EMBL/GenBank/DDBJ whole genome shotgun (WGS) entry which is preliminary data.</text>
</comment>
<reference evidence="1" key="2">
    <citation type="journal article" date="2011" name="Microb. Ecol.">
        <title>Taxonomic and Functional Metagenomic Profiling of the Microbial Community in the Anoxic Sediment of a Sub-saline Shallow Lake (Laguna de Carrizo, Central Spain).</title>
        <authorList>
            <person name="Ferrer M."/>
            <person name="Guazzaroni M.E."/>
            <person name="Richter M."/>
            <person name="Garcia-Salamanca A."/>
            <person name="Yarza P."/>
            <person name="Suarez-Suarez A."/>
            <person name="Solano J."/>
            <person name="Alcaide M."/>
            <person name="van Dillewijn P."/>
            <person name="Molina-Henares M.A."/>
            <person name="Lopez-Cortes N."/>
            <person name="Al-Ramahi Y."/>
            <person name="Guerrero C."/>
            <person name="Acosta A."/>
            <person name="de Eugenio L.I."/>
            <person name="Martinez V."/>
            <person name="Marques S."/>
            <person name="Rojo F."/>
            <person name="Santero E."/>
            <person name="Genilloud O."/>
            <person name="Perez-Perez J."/>
            <person name="Rossello-Mora R."/>
            <person name="Ramos J.L."/>
        </authorList>
    </citation>
    <scope>NUCLEOTIDE SEQUENCE</scope>
</reference>
<organism evidence="1">
    <name type="scientific">sediment metagenome</name>
    <dbReference type="NCBI Taxonomy" id="749907"/>
    <lineage>
        <taxon>unclassified sequences</taxon>
        <taxon>metagenomes</taxon>
        <taxon>ecological metagenomes</taxon>
    </lineage>
</organism>